<evidence type="ECO:0000313" key="2">
    <source>
        <dbReference type="Proteomes" id="UP001140511"/>
    </source>
</evidence>
<accession>A0A9W9E4U1</accession>
<protein>
    <submittedName>
        <fullName evidence="1">Uncharacterized protein</fullName>
    </submittedName>
</protein>
<dbReference type="RefSeq" id="XP_056025713.1">
    <property type="nucleotide sequence ID" value="XM_056177235.1"/>
</dbReference>
<gene>
    <name evidence="1" type="ORF">T069G_10025</name>
</gene>
<name>A0A9W9E4U1_9HYPO</name>
<reference evidence="1" key="1">
    <citation type="submission" date="2022-09" db="EMBL/GenBank/DDBJ databases">
        <title>Chromosome-level assembly of Trichoderma breve T069, a fungus used in development of biopesticide product.</title>
        <authorList>
            <person name="Lin R."/>
            <person name="Liu T."/>
        </authorList>
    </citation>
    <scope>NUCLEOTIDE SEQUENCE</scope>
    <source>
        <strain evidence="1">T069</strain>
    </source>
</reference>
<keyword evidence="2" id="KW-1185">Reference proteome</keyword>
<dbReference type="Pfam" id="PF23397">
    <property type="entry name" value="DUF7104"/>
    <property type="match status" value="1"/>
</dbReference>
<dbReference type="GeneID" id="80871923"/>
<dbReference type="InterPro" id="IPR055530">
    <property type="entry name" value="DUF7104"/>
</dbReference>
<organism evidence="1 2">
    <name type="scientific">Trichoderma breve</name>
    <dbReference type="NCBI Taxonomy" id="2034170"/>
    <lineage>
        <taxon>Eukaryota</taxon>
        <taxon>Fungi</taxon>
        <taxon>Dikarya</taxon>
        <taxon>Ascomycota</taxon>
        <taxon>Pezizomycotina</taxon>
        <taxon>Sordariomycetes</taxon>
        <taxon>Hypocreomycetidae</taxon>
        <taxon>Hypocreales</taxon>
        <taxon>Hypocreaceae</taxon>
        <taxon>Trichoderma</taxon>
    </lineage>
</organism>
<proteinExistence type="predicted"/>
<dbReference type="AlphaFoldDB" id="A0A9W9E4U1"/>
<comment type="caution">
    <text evidence="1">The sequence shown here is derived from an EMBL/GenBank/DDBJ whole genome shotgun (WGS) entry which is preliminary data.</text>
</comment>
<evidence type="ECO:0000313" key="1">
    <source>
        <dbReference type="EMBL" id="KAJ4856657.1"/>
    </source>
</evidence>
<dbReference type="EMBL" id="JAOPEN010000006">
    <property type="protein sequence ID" value="KAJ4856657.1"/>
    <property type="molecule type" value="Genomic_DNA"/>
</dbReference>
<sequence>MPSPWRQSTWWSESRSFYKLLLNFGSSEATDPRDLVYALRGMSSDLANKCDDPLFPDYKKSQEKLVHDVIKYIYDFDMSDFNVAPRLSSIRELATYLPKLETDIFRHLTEMSRSDHMERILRTPEILVSQDMIKAAAQYDKDAANLNAAKEVFEAFWSHQNQIAITENVILATLKNSESGHSAMCFLLSLKTQDYRVAPILEAIPRIASKDSRRKIIRMLGQKNYSNDTIPEVLTAAAEIQDSDLQAEFIKTLLQQTDFRNDTTQRVLTAAAKIQDFDLQTEIIKTFLQQTDFSNDTIQQVLTAAFKVQDFDLQTEIIKTFLQRTDFRNDTVLDVLAKDCWDDTIPDILDTVAETQNYDLRTYFIKRLLQKKGSSNNITSEIITAAAQIRDENLLPEIVRILVEQKGTSNDTIFELFAAGSTAELSKFELFVIEKEFFKAKEIEEEILQEKRRQIRKVHAKLY</sequence>
<dbReference type="Proteomes" id="UP001140511">
    <property type="component" value="Unassembled WGS sequence"/>
</dbReference>